<dbReference type="EMBL" id="LSRX01001728">
    <property type="protein sequence ID" value="OLP77687.1"/>
    <property type="molecule type" value="Genomic_DNA"/>
</dbReference>
<feature type="compositionally biased region" description="Basic and acidic residues" evidence="1">
    <location>
        <begin position="472"/>
        <end position="483"/>
    </location>
</feature>
<evidence type="ECO:0000256" key="1">
    <source>
        <dbReference type="SAM" id="MobiDB-lite"/>
    </source>
</evidence>
<comment type="caution">
    <text evidence="2">The sequence shown here is derived from an EMBL/GenBank/DDBJ whole genome shotgun (WGS) entry which is preliminary data.</text>
</comment>
<dbReference type="AlphaFoldDB" id="A0A1Q9C443"/>
<gene>
    <name evidence="2" type="ORF">AK812_SmicGene42235</name>
</gene>
<feature type="compositionally biased region" description="Acidic residues" evidence="1">
    <location>
        <begin position="484"/>
        <end position="493"/>
    </location>
</feature>
<name>A0A1Q9C443_SYMMI</name>
<feature type="region of interest" description="Disordered" evidence="1">
    <location>
        <begin position="510"/>
        <end position="534"/>
    </location>
</feature>
<sequence length="548" mass="62066">MVFVGPYGSNFSNVLHIIAVGKNPLNVDAMKKETESCQDKTVEKCVKALMDELLFSIFRFAKKVVTPFKDICLTMDLMPDVAIGGLVMNVKFRRNSTFQRVLVECLSMYLAASHELLEFFLYLRSCPNKAAALIAPEADSEMQLRILGEMRDEWQMVLRLESSQVTASELHDNCRYICYQSYREVMCVWEKHQWKLHPEALSLTLAWMPEVAWSSNIESLFKEMTSAVRRSGSADVGSLPNLMAVAIRGLHRRLCVGDSTPEPLKLSKEDWAGAQIPALKAKIFSPTSAPTQGRDLANEMQFFWVPALQLTELPYSFKGPLPLTETDETRIPTEAESFDDPLSEGQSTPALTLKIGRDLIQKLLLKPDEVRFYGYTIHLCEPALAAKCGTSLILRRGSRDFSLMAWLVESEHITKLTVANLMSFMEASGIRMPKNTTKTQRIKRILAMDSIQRECSQAKIDEVLKMLEKQEERRRKKEEKATEPADEGEIQWDELEEDAATNACRQLLGGQMDDEEDEDDQEVQIAPNHPIPSLFDLFDIRKPTKVGV</sequence>
<dbReference type="Proteomes" id="UP000186817">
    <property type="component" value="Unassembled WGS sequence"/>
</dbReference>
<feature type="region of interest" description="Disordered" evidence="1">
    <location>
        <begin position="472"/>
        <end position="493"/>
    </location>
</feature>
<dbReference type="OrthoDB" id="412608at2759"/>
<feature type="compositionally biased region" description="Acidic residues" evidence="1">
    <location>
        <begin position="512"/>
        <end position="522"/>
    </location>
</feature>
<evidence type="ECO:0000313" key="3">
    <source>
        <dbReference type="Proteomes" id="UP000186817"/>
    </source>
</evidence>
<organism evidence="2 3">
    <name type="scientific">Symbiodinium microadriaticum</name>
    <name type="common">Dinoflagellate</name>
    <name type="synonym">Zooxanthella microadriatica</name>
    <dbReference type="NCBI Taxonomy" id="2951"/>
    <lineage>
        <taxon>Eukaryota</taxon>
        <taxon>Sar</taxon>
        <taxon>Alveolata</taxon>
        <taxon>Dinophyceae</taxon>
        <taxon>Suessiales</taxon>
        <taxon>Symbiodiniaceae</taxon>
        <taxon>Symbiodinium</taxon>
    </lineage>
</organism>
<accession>A0A1Q9C443</accession>
<proteinExistence type="predicted"/>
<evidence type="ECO:0000313" key="2">
    <source>
        <dbReference type="EMBL" id="OLP77687.1"/>
    </source>
</evidence>
<reference evidence="2 3" key="1">
    <citation type="submission" date="2016-02" db="EMBL/GenBank/DDBJ databases">
        <title>Genome analysis of coral dinoflagellate symbionts highlights evolutionary adaptations to a symbiotic lifestyle.</title>
        <authorList>
            <person name="Aranda M."/>
            <person name="Li Y."/>
            <person name="Liew Y.J."/>
            <person name="Baumgarten S."/>
            <person name="Simakov O."/>
            <person name="Wilson M."/>
            <person name="Piel J."/>
            <person name="Ashoor H."/>
            <person name="Bougouffa S."/>
            <person name="Bajic V.B."/>
            <person name="Ryu T."/>
            <person name="Ravasi T."/>
            <person name="Bayer T."/>
            <person name="Micklem G."/>
            <person name="Kim H."/>
            <person name="Bhak J."/>
            <person name="Lajeunesse T.C."/>
            <person name="Voolstra C.R."/>
        </authorList>
    </citation>
    <scope>NUCLEOTIDE SEQUENCE [LARGE SCALE GENOMIC DNA]</scope>
    <source>
        <strain evidence="2 3">CCMP2467</strain>
    </source>
</reference>
<protein>
    <submittedName>
        <fullName evidence="2">Uncharacterized protein</fullName>
    </submittedName>
</protein>
<keyword evidence="3" id="KW-1185">Reference proteome</keyword>